<name>A0A8J3AGE0_9BACI</name>
<dbReference type="InterPro" id="IPR016181">
    <property type="entry name" value="Acyl_CoA_acyltransferase"/>
</dbReference>
<evidence type="ECO:0000313" key="2">
    <source>
        <dbReference type="EMBL" id="GGI12833.1"/>
    </source>
</evidence>
<keyword evidence="3" id="KW-1185">Reference proteome</keyword>
<gene>
    <name evidence="2" type="ORF">GCM10007380_14890</name>
</gene>
<dbReference type="PROSITE" id="PS51186">
    <property type="entry name" value="GNAT"/>
    <property type="match status" value="1"/>
</dbReference>
<dbReference type="GO" id="GO:0016747">
    <property type="term" value="F:acyltransferase activity, transferring groups other than amino-acyl groups"/>
    <property type="evidence" value="ECO:0007669"/>
    <property type="project" value="InterPro"/>
</dbReference>
<reference evidence="3" key="1">
    <citation type="journal article" date="2019" name="Int. J. Syst. Evol. Microbiol.">
        <title>The Global Catalogue of Microorganisms (GCM) 10K type strain sequencing project: providing services to taxonomists for standard genome sequencing and annotation.</title>
        <authorList>
            <consortium name="The Broad Institute Genomics Platform"/>
            <consortium name="The Broad Institute Genome Sequencing Center for Infectious Disease"/>
            <person name="Wu L."/>
            <person name="Ma J."/>
        </authorList>
    </citation>
    <scope>NUCLEOTIDE SEQUENCE [LARGE SCALE GENOMIC DNA]</scope>
    <source>
        <strain evidence="3">CGMCC 1.14993</strain>
    </source>
</reference>
<protein>
    <submittedName>
        <fullName evidence="2">N-acetyltransferase GCN5</fullName>
    </submittedName>
</protein>
<proteinExistence type="predicted"/>
<dbReference type="CDD" id="cd04301">
    <property type="entry name" value="NAT_SF"/>
    <property type="match status" value="1"/>
</dbReference>
<feature type="domain" description="N-acetyltransferase" evidence="1">
    <location>
        <begin position="3"/>
        <end position="143"/>
    </location>
</feature>
<dbReference type="Gene3D" id="3.40.630.30">
    <property type="match status" value="1"/>
</dbReference>
<comment type="caution">
    <text evidence="2">The sequence shown here is derived from an EMBL/GenBank/DDBJ whole genome shotgun (WGS) entry which is preliminary data.</text>
</comment>
<evidence type="ECO:0000259" key="1">
    <source>
        <dbReference type="PROSITE" id="PS51186"/>
    </source>
</evidence>
<dbReference type="SUPFAM" id="SSF55729">
    <property type="entry name" value="Acyl-CoA N-acyltransferases (Nat)"/>
    <property type="match status" value="1"/>
</dbReference>
<dbReference type="EMBL" id="BMHB01000001">
    <property type="protein sequence ID" value="GGI12833.1"/>
    <property type="molecule type" value="Genomic_DNA"/>
</dbReference>
<organism evidence="2 3">
    <name type="scientific">Gottfriedia solisilvae</name>
    <dbReference type="NCBI Taxonomy" id="1516104"/>
    <lineage>
        <taxon>Bacteria</taxon>
        <taxon>Bacillati</taxon>
        <taxon>Bacillota</taxon>
        <taxon>Bacilli</taxon>
        <taxon>Bacillales</taxon>
        <taxon>Bacillaceae</taxon>
        <taxon>Gottfriedia</taxon>
    </lineage>
</organism>
<dbReference type="OrthoDB" id="9805924at2"/>
<evidence type="ECO:0000313" key="3">
    <source>
        <dbReference type="Proteomes" id="UP000626244"/>
    </source>
</evidence>
<dbReference type="Proteomes" id="UP000626244">
    <property type="component" value="Unassembled WGS sequence"/>
</dbReference>
<accession>A0A8J3AGE0</accession>
<dbReference type="InterPro" id="IPR000182">
    <property type="entry name" value="GNAT_dom"/>
</dbReference>
<dbReference type="Pfam" id="PF00583">
    <property type="entry name" value="Acetyltransf_1"/>
    <property type="match status" value="1"/>
</dbReference>
<dbReference type="AlphaFoldDB" id="A0A8J3AGE0"/>
<sequence length="143" mass="17032">MMPEVKIMQSDEEIMLTFHTVKQLRPHLNQTEYVTKIRRLMERHDYTLIAVVDEHEVMAVAGYRLTESLAWDQYLYVDDLITNESSRKNGYAQLLWNWLIEEASKKGCKQFHLDSGVNRFDAHRFYLKNGLDITCHHFQKNIE</sequence>